<evidence type="ECO:0000313" key="2">
    <source>
        <dbReference type="WBParaSite" id="PS1159_v2.g18537.t1"/>
    </source>
</evidence>
<organism evidence="1 2">
    <name type="scientific">Panagrolaimus sp. PS1159</name>
    <dbReference type="NCBI Taxonomy" id="55785"/>
    <lineage>
        <taxon>Eukaryota</taxon>
        <taxon>Metazoa</taxon>
        <taxon>Ecdysozoa</taxon>
        <taxon>Nematoda</taxon>
        <taxon>Chromadorea</taxon>
        <taxon>Rhabditida</taxon>
        <taxon>Tylenchina</taxon>
        <taxon>Panagrolaimomorpha</taxon>
        <taxon>Panagrolaimoidea</taxon>
        <taxon>Panagrolaimidae</taxon>
        <taxon>Panagrolaimus</taxon>
    </lineage>
</organism>
<proteinExistence type="predicted"/>
<dbReference type="Proteomes" id="UP000887580">
    <property type="component" value="Unplaced"/>
</dbReference>
<reference evidence="2" key="1">
    <citation type="submission" date="2022-11" db="UniProtKB">
        <authorList>
            <consortium name="WormBaseParasite"/>
        </authorList>
    </citation>
    <scope>IDENTIFICATION</scope>
</reference>
<dbReference type="WBParaSite" id="PS1159_v2.g18537.t1">
    <property type="protein sequence ID" value="PS1159_v2.g18537.t1"/>
    <property type="gene ID" value="PS1159_v2.g18537"/>
</dbReference>
<sequence>MRSESIDEWNENVETKSENAEAESVKGNNGGMTPWETPLPDGYIDEKIQVDRKKLECMITGISSSYDELPSASEFFSKVENATNTQISWPSRLKIGAKTKKDPFVKIIGIPESVAKAKESISNLLRVKKDRITLKMEIGHTSHSHIIGRGGRNTQDVMRETNCHIHFPDSNKHNDIEKNNQVSIAGGIGQVERARSKLRLISPINLNISLELNQKVSINLMDLQRSLTSSEISVQISMISASTIQMIIKGSIQYEELILATIEQFHRYLSGLGFSTDASICRSSFDLRPALLQSNYGLFGLNTIRWIAFHTKTQMQFSPQGSSILVMGSAVSIFSARRYLTGLLPVSIQFEKPNEATSKQNLRNYETKFDVTIGEKKKANGNSSNEVMIVIRSYEANMSNIYAARQQILQSEISEALPVNEYSFMRNFLNKIKESSNSKSNKNYYSSSQSLLDIHHSPPRRSTSFSECHSTPNFLIGKSCFDAFSSERSSPVFPELCSGRDPRDAFIADGRGVVNNSDFWKAPGLERQIAINRDKMLLKANKATYGQEISEIRQPTDLWAGYGFSNSLPADILKLGIKQIWEQPEHEKGFAATTSINKETKTMTPRGILPEQQTPASSQAAKGLASVREEEELSDYNQSINSNFSSPSQTAKEFPIQQKRPAFAASASVFESTPTLHNDINWDIQIFVEPAMVLAQLGCSEYLPQFRDQEIDMQAFLLLDEQNLKDIGVSTMGARKKIFNAILKLRDSARKRGYSI</sequence>
<accession>A0AC35FLH0</accession>
<name>A0AC35FLH0_9BILA</name>
<evidence type="ECO:0000313" key="1">
    <source>
        <dbReference type="Proteomes" id="UP000887580"/>
    </source>
</evidence>
<protein>
    <submittedName>
        <fullName evidence="2">SAM domain-containing protein</fullName>
    </submittedName>
</protein>